<evidence type="ECO:0000256" key="5">
    <source>
        <dbReference type="ARBA" id="ARBA00022729"/>
    </source>
</evidence>
<comment type="caution">
    <text evidence="12">The sequence shown here is derived from an EMBL/GenBank/DDBJ whole genome shotgun (WGS) entry which is preliminary data.</text>
</comment>
<feature type="binding site" description="axial binding residue" evidence="10">
    <location>
        <position position="322"/>
    </location>
    <ligand>
        <name>heme c</name>
        <dbReference type="ChEBI" id="CHEBI:61717"/>
        <label>3</label>
    </ligand>
    <ligandPart>
        <name>Fe</name>
        <dbReference type="ChEBI" id="CHEBI:18248"/>
    </ligandPart>
</feature>
<evidence type="ECO:0000256" key="7">
    <source>
        <dbReference type="ARBA" id="ARBA00023004"/>
    </source>
</evidence>
<evidence type="ECO:0000259" key="11">
    <source>
        <dbReference type="PROSITE" id="PS51007"/>
    </source>
</evidence>
<dbReference type="Proteomes" id="UP000443353">
    <property type="component" value="Unassembled WGS sequence"/>
</dbReference>
<dbReference type="AlphaFoldDB" id="A0A7X3G2G5"/>
<comment type="subcellular location">
    <subcellularLocation>
        <location evidence="1">Cell membrane</location>
    </subcellularLocation>
</comment>
<feature type="binding site" description="axial binding residue" evidence="10">
    <location>
        <position position="61"/>
    </location>
    <ligand>
        <name>heme c</name>
        <dbReference type="ChEBI" id="CHEBI:61717"/>
        <label>1</label>
    </ligand>
    <ligandPart>
        <name>Fe</name>
        <dbReference type="ChEBI" id="CHEBI:18248"/>
    </ligandPart>
</feature>
<feature type="binding site" description="covalent" evidence="9">
    <location>
        <position position="57"/>
    </location>
    <ligand>
        <name>heme c</name>
        <dbReference type="ChEBI" id="CHEBI:61717"/>
        <label>1</label>
    </ligand>
</feature>
<accession>A0A7X3G2G5</accession>
<evidence type="ECO:0000256" key="4">
    <source>
        <dbReference type="ARBA" id="ARBA00022723"/>
    </source>
</evidence>
<evidence type="ECO:0000256" key="9">
    <source>
        <dbReference type="PIRSR" id="PIRSR000018-50"/>
    </source>
</evidence>
<dbReference type="Pfam" id="PF13442">
    <property type="entry name" value="Cytochrome_CBB3"/>
    <property type="match status" value="1"/>
</dbReference>
<keyword evidence="7 10" id="KW-0408">Iron</keyword>
<proteinExistence type="predicted"/>
<sequence>MRLRTLAAAGTAFVAVVLGGLYAWTRPEAIAPAAAPPPPLSPAVLAAGARVVALGDCMVCHTAPDGPAYAGGLGLKTPFGIIYSTNITPDPETGIGRWTSAAFKRALREGVARDGHLLYPAFPYIHYTRMSDEDIELAYAWLMSRPPVRVKQPDNDLAFPLNFRPLLAFWNALYLRPGDGAAPGTGQVERGRYLVDTLGHCASCHSGMNVLGGERSPAFQGGTVDGWHAPALTRLAQGSAPWTRAELADYLQGGLALAHGAAKGPMRPVTERLAGVPRADVEAMAAYLMTIQQPAAAAAVPAAAQTGTSGAALFAAACAGCHTPAAPMMRLGGRPGLDRSSAVLGDDPSNFIQTVLHGIPWERPAPGGAAAAYMPPFADVLSDAQVAELAAWVRTGAGRPAWPGVAAASAKLRKEMQP</sequence>
<keyword evidence="3 9" id="KW-0349">Heme</keyword>
<dbReference type="InterPro" id="IPR014353">
    <property type="entry name" value="Membr-bd_ADH_cyt_c"/>
</dbReference>
<dbReference type="InterPro" id="IPR036909">
    <property type="entry name" value="Cyt_c-like_dom_sf"/>
</dbReference>
<dbReference type="InterPro" id="IPR009056">
    <property type="entry name" value="Cyt_c-like_dom"/>
</dbReference>
<keyword evidence="4 10" id="KW-0479">Metal-binding</keyword>
<evidence type="ECO:0000313" key="13">
    <source>
        <dbReference type="Proteomes" id="UP000443353"/>
    </source>
</evidence>
<name>A0A7X3G2G5_9BURK</name>
<dbReference type="GO" id="GO:0016614">
    <property type="term" value="F:oxidoreductase activity, acting on CH-OH group of donors"/>
    <property type="evidence" value="ECO:0007669"/>
    <property type="project" value="InterPro"/>
</dbReference>
<feature type="domain" description="Cytochrome c" evidence="11">
    <location>
        <begin position="43"/>
        <end position="146"/>
    </location>
</feature>
<feature type="binding site" description="covalent" evidence="9">
    <location>
        <position position="201"/>
    </location>
    <ligand>
        <name>heme c</name>
        <dbReference type="ChEBI" id="CHEBI:61717"/>
        <label>2</label>
    </ligand>
</feature>
<protein>
    <submittedName>
        <fullName evidence="12">C-type cytochrome</fullName>
    </submittedName>
</protein>
<evidence type="ECO:0000256" key="10">
    <source>
        <dbReference type="PIRSR" id="PIRSR000018-51"/>
    </source>
</evidence>
<dbReference type="GO" id="GO:0020037">
    <property type="term" value="F:heme binding"/>
    <property type="evidence" value="ECO:0007669"/>
    <property type="project" value="InterPro"/>
</dbReference>
<feature type="binding site" description="covalent" evidence="9">
    <location>
        <position position="321"/>
    </location>
    <ligand>
        <name>heme c</name>
        <dbReference type="ChEBI" id="CHEBI:61717"/>
        <label>3</label>
    </ligand>
</feature>
<evidence type="ECO:0000256" key="3">
    <source>
        <dbReference type="ARBA" id="ARBA00022617"/>
    </source>
</evidence>
<dbReference type="EMBL" id="WSES01000006">
    <property type="protein sequence ID" value="MVW62408.1"/>
    <property type="molecule type" value="Genomic_DNA"/>
</dbReference>
<dbReference type="Gene3D" id="1.10.760.10">
    <property type="entry name" value="Cytochrome c-like domain"/>
    <property type="match status" value="2"/>
</dbReference>
<feature type="binding site" description="covalent" evidence="9">
    <location>
        <position position="60"/>
    </location>
    <ligand>
        <name>heme c</name>
        <dbReference type="ChEBI" id="CHEBI:61717"/>
        <label>1</label>
    </ligand>
</feature>
<dbReference type="RefSeq" id="WP_056131188.1">
    <property type="nucleotide sequence ID" value="NZ_WSES01000006.1"/>
</dbReference>
<feature type="binding site" description="covalent" evidence="9">
    <location>
        <position position="204"/>
    </location>
    <ligand>
        <name>heme c</name>
        <dbReference type="ChEBI" id="CHEBI:61717"/>
        <label>2</label>
    </ligand>
</feature>
<keyword evidence="2" id="KW-1003">Cell membrane</keyword>
<dbReference type="Pfam" id="PF00034">
    <property type="entry name" value="Cytochrom_C"/>
    <property type="match status" value="1"/>
</dbReference>
<evidence type="ECO:0000256" key="6">
    <source>
        <dbReference type="ARBA" id="ARBA00022737"/>
    </source>
</evidence>
<gene>
    <name evidence="12" type="ORF">GPY61_20975</name>
</gene>
<dbReference type="PIRSF" id="PIRSF000018">
    <property type="entry name" value="Mb_ADH_cyt_c"/>
    <property type="match status" value="1"/>
</dbReference>
<evidence type="ECO:0000313" key="12">
    <source>
        <dbReference type="EMBL" id="MVW62408.1"/>
    </source>
</evidence>
<dbReference type="PANTHER" id="PTHR35008">
    <property type="entry name" value="BLL4482 PROTEIN-RELATED"/>
    <property type="match status" value="1"/>
</dbReference>
<dbReference type="GO" id="GO:0009055">
    <property type="term" value="F:electron transfer activity"/>
    <property type="evidence" value="ECO:0007669"/>
    <property type="project" value="InterPro"/>
</dbReference>
<evidence type="ECO:0000256" key="1">
    <source>
        <dbReference type="ARBA" id="ARBA00004236"/>
    </source>
</evidence>
<evidence type="ECO:0000256" key="8">
    <source>
        <dbReference type="ARBA" id="ARBA00023136"/>
    </source>
</evidence>
<keyword evidence="13" id="KW-1185">Reference proteome</keyword>
<organism evidence="12 13">
    <name type="scientific">Massilia cellulosiltytica</name>
    <dbReference type="NCBI Taxonomy" id="2683234"/>
    <lineage>
        <taxon>Bacteria</taxon>
        <taxon>Pseudomonadati</taxon>
        <taxon>Pseudomonadota</taxon>
        <taxon>Betaproteobacteria</taxon>
        <taxon>Burkholderiales</taxon>
        <taxon>Oxalobacteraceae</taxon>
        <taxon>Telluria group</taxon>
        <taxon>Massilia</taxon>
    </lineage>
</organism>
<keyword evidence="5" id="KW-0732">Signal</keyword>
<dbReference type="PROSITE" id="PS51007">
    <property type="entry name" value="CYTC"/>
    <property type="match status" value="3"/>
</dbReference>
<feature type="binding site" description="covalent" evidence="9">
    <location>
        <position position="318"/>
    </location>
    <ligand>
        <name>heme c</name>
        <dbReference type="ChEBI" id="CHEBI:61717"/>
        <label>3</label>
    </ligand>
</feature>
<dbReference type="PANTHER" id="PTHR35008:SF8">
    <property type="entry name" value="ALCOHOL DEHYDROGENASE CYTOCHROME C SUBUNIT"/>
    <property type="match status" value="1"/>
</dbReference>
<keyword evidence="8" id="KW-0472">Membrane</keyword>
<evidence type="ECO:0000256" key="2">
    <source>
        <dbReference type="ARBA" id="ARBA00022475"/>
    </source>
</evidence>
<dbReference type="GO" id="GO:0005886">
    <property type="term" value="C:plasma membrane"/>
    <property type="evidence" value="ECO:0007669"/>
    <property type="project" value="UniProtKB-SubCell"/>
</dbReference>
<dbReference type="SUPFAM" id="SSF46626">
    <property type="entry name" value="Cytochrome c"/>
    <property type="match status" value="3"/>
</dbReference>
<dbReference type="InterPro" id="IPR051459">
    <property type="entry name" value="Cytochrome_c-type_DH"/>
</dbReference>
<keyword evidence="6" id="KW-0677">Repeat</keyword>
<feature type="domain" description="Cytochrome c" evidence="11">
    <location>
        <begin position="305"/>
        <end position="397"/>
    </location>
</feature>
<feature type="domain" description="Cytochrome c" evidence="11">
    <location>
        <begin position="186"/>
        <end position="292"/>
    </location>
</feature>
<dbReference type="GO" id="GO:0005506">
    <property type="term" value="F:iron ion binding"/>
    <property type="evidence" value="ECO:0007669"/>
    <property type="project" value="InterPro"/>
</dbReference>
<comment type="cofactor">
    <cofactor evidence="9">
        <name>heme c</name>
        <dbReference type="ChEBI" id="CHEBI:61717"/>
    </cofactor>
    <text evidence="9">Binds 3 heme c groups covalently per subunit.</text>
</comment>
<feature type="binding site" description="axial binding residue" evidence="10">
    <location>
        <position position="205"/>
    </location>
    <ligand>
        <name>heme c</name>
        <dbReference type="ChEBI" id="CHEBI:61717"/>
        <label>2</label>
    </ligand>
    <ligandPart>
        <name>Fe</name>
        <dbReference type="ChEBI" id="CHEBI:18248"/>
    </ligandPart>
</feature>
<reference evidence="12 13" key="1">
    <citation type="submission" date="2019-12" db="EMBL/GenBank/DDBJ databases">
        <authorList>
            <person name="Li C."/>
            <person name="Zhao J."/>
        </authorList>
    </citation>
    <scope>NUCLEOTIDE SEQUENCE [LARGE SCALE GENOMIC DNA]</scope>
    <source>
        <strain evidence="12 13">NEAU-DD11</strain>
    </source>
</reference>